<reference evidence="2 3" key="1">
    <citation type="submission" date="2019-07" db="EMBL/GenBank/DDBJ databases">
        <title>Salinicoccus cyprini sp. nov., isolated from gastro-intestinal tract of mirror carp, Cyprinus carpio var. specularis, collected from Gobind Sagar Reservoir, Himachal Pradesh, India.</title>
        <authorList>
            <person name="Talwar C."/>
            <person name="Singh A.K."/>
            <person name="Lal R."/>
            <person name="Negi R.K."/>
        </authorList>
    </citation>
    <scope>NUCLEOTIDE SEQUENCE [LARGE SCALE GENOMIC DNA]</scope>
    <source>
        <strain evidence="2 3">CT19</strain>
    </source>
</reference>
<evidence type="ECO:0000313" key="3">
    <source>
        <dbReference type="Proteomes" id="UP000315103"/>
    </source>
</evidence>
<protein>
    <submittedName>
        <fullName evidence="2">Uncharacterized protein</fullName>
    </submittedName>
</protein>
<comment type="caution">
    <text evidence="2">The sequence shown here is derived from an EMBL/GenBank/DDBJ whole genome shotgun (WGS) entry which is preliminary data.</text>
</comment>
<keyword evidence="1" id="KW-0472">Membrane</keyword>
<dbReference type="Proteomes" id="UP000315103">
    <property type="component" value="Unassembled WGS sequence"/>
</dbReference>
<keyword evidence="1" id="KW-1133">Transmembrane helix</keyword>
<feature type="transmembrane region" description="Helical" evidence="1">
    <location>
        <begin position="85"/>
        <end position="103"/>
    </location>
</feature>
<sequence>MKGSCAIAIVAWTGLLGVVIFPLVPLMLRKTRTEEEKQRARRIVYIIIGIILAVIIFKMSYLAAFLIGFAAVLFVERKAYSRKQLIIYTGVVLLLLLTVYIVLGSNSAFVQG</sequence>
<feature type="transmembrane region" description="Helical" evidence="1">
    <location>
        <begin position="44"/>
        <end position="73"/>
    </location>
</feature>
<proteinExistence type="predicted"/>
<feature type="transmembrane region" description="Helical" evidence="1">
    <location>
        <begin position="6"/>
        <end position="24"/>
    </location>
</feature>
<dbReference type="EMBL" id="VMSJ01000001">
    <property type="protein sequence ID" value="TVT29294.1"/>
    <property type="molecule type" value="Genomic_DNA"/>
</dbReference>
<name>A0A558AYI4_9STAP</name>
<dbReference type="OrthoDB" id="9909097at2"/>
<organism evidence="2 3">
    <name type="scientific">Salinicoccus cyprini</name>
    <dbReference type="NCBI Taxonomy" id="2493691"/>
    <lineage>
        <taxon>Bacteria</taxon>
        <taxon>Bacillati</taxon>
        <taxon>Bacillota</taxon>
        <taxon>Bacilli</taxon>
        <taxon>Bacillales</taxon>
        <taxon>Staphylococcaceae</taxon>
        <taxon>Salinicoccus</taxon>
    </lineage>
</organism>
<accession>A0A558AYI4</accession>
<keyword evidence="3" id="KW-1185">Reference proteome</keyword>
<keyword evidence="1" id="KW-0812">Transmembrane</keyword>
<evidence type="ECO:0000313" key="2">
    <source>
        <dbReference type="EMBL" id="TVT29294.1"/>
    </source>
</evidence>
<gene>
    <name evidence="2" type="ORF">FO441_03145</name>
</gene>
<dbReference type="AlphaFoldDB" id="A0A558AYI4"/>
<evidence type="ECO:0000256" key="1">
    <source>
        <dbReference type="SAM" id="Phobius"/>
    </source>
</evidence>